<evidence type="ECO:0000256" key="1">
    <source>
        <dbReference type="SAM" id="Phobius"/>
    </source>
</evidence>
<feature type="transmembrane region" description="Helical" evidence="1">
    <location>
        <begin position="20"/>
        <end position="38"/>
    </location>
</feature>
<gene>
    <name evidence="2" type="ORF">ACFQBQ_03605</name>
</gene>
<sequence length="124" mass="14106">MFRLLKSYFWWTHDRGSLHYDIMVTLILAFLFIGPHYIDFRDKPQAPPTLTPSEVLVKHAMDGDHRMIFEVRDADLGGAMTEDDRRTAMAKVIDPIAGSVQIEKIAPVNDVHGKIVAWDATVSR</sequence>
<keyword evidence="1" id="KW-1133">Transmembrane helix</keyword>
<reference evidence="3" key="1">
    <citation type="journal article" date="2019" name="Int. J. Syst. Evol. Microbiol.">
        <title>The Global Catalogue of Microorganisms (GCM) 10K type strain sequencing project: providing services to taxonomists for standard genome sequencing and annotation.</title>
        <authorList>
            <consortium name="The Broad Institute Genomics Platform"/>
            <consortium name="The Broad Institute Genome Sequencing Center for Infectious Disease"/>
            <person name="Wu L."/>
            <person name="Ma J."/>
        </authorList>
    </citation>
    <scope>NUCLEOTIDE SEQUENCE [LARGE SCALE GENOMIC DNA]</scope>
    <source>
        <strain evidence="3">CGMCC 1.16026</strain>
    </source>
</reference>
<accession>A0ABW1Z8F5</accession>
<keyword evidence="1" id="KW-0472">Membrane</keyword>
<dbReference type="EMBL" id="JBHSWI010000001">
    <property type="protein sequence ID" value="MFC6644690.1"/>
    <property type="molecule type" value="Genomic_DNA"/>
</dbReference>
<organism evidence="2 3">
    <name type="scientific">Granulicella cerasi</name>
    <dbReference type="NCBI Taxonomy" id="741063"/>
    <lineage>
        <taxon>Bacteria</taxon>
        <taxon>Pseudomonadati</taxon>
        <taxon>Acidobacteriota</taxon>
        <taxon>Terriglobia</taxon>
        <taxon>Terriglobales</taxon>
        <taxon>Acidobacteriaceae</taxon>
        <taxon>Granulicella</taxon>
    </lineage>
</organism>
<name>A0ABW1Z8F5_9BACT</name>
<evidence type="ECO:0000313" key="2">
    <source>
        <dbReference type="EMBL" id="MFC6644690.1"/>
    </source>
</evidence>
<keyword evidence="1" id="KW-0812">Transmembrane</keyword>
<keyword evidence="3" id="KW-1185">Reference proteome</keyword>
<proteinExistence type="predicted"/>
<dbReference type="Proteomes" id="UP001596391">
    <property type="component" value="Unassembled WGS sequence"/>
</dbReference>
<comment type="caution">
    <text evidence="2">The sequence shown here is derived from an EMBL/GenBank/DDBJ whole genome shotgun (WGS) entry which is preliminary data.</text>
</comment>
<evidence type="ECO:0000313" key="3">
    <source>
        <dbReference type="Proteomes" id="UP001596391"/>
    </source>
</evidence>
<dbReference type="RefSeq" id="WP_263372753.1">
    <property type="nucleotide sequence ID" value="NZ_JAGSYD010000006.1"/>
</dbReference>
<protein>
    <submittedName>
        <fullName evidence="2">Uncharacterized protein</fullName>
    </submittedName>
</protein>